<accession>A0ABM8PVX0</accession>
<organism evidence="2 3">
    <name type="scientific">Pseudorhizobium endolithicum</name>
    <dbReference type="NCBI Taxonomy" id="1191678"/>
    <lineage>
        <taxon>Bacteria</taxon>
        <taxon>Pseudomonadati</taxon>
        <taxon>Pseudomonadota</taxon>
        <taxon>Alphaproteobacteria</taxon>
        <taxon>Hyphomicrobiales</taxon>
        <taxon>Rhizobiaceae</taxon>
        <taxon>Rhizobium/Agrobacterium group</taxon>
        <taxon>Pseudorhizobium</taxon>
    </lineage>
</organism>
<dbReference type="EMBL" id="CABFWF030000015">
    <property type="protein sequence ID" value="CAD7051322.1"/>
    <property type="molecule type" value="Genomic_DNA"/>
</dbReference>
<keyword evidence="1" id="KW-1133">Transmembrane helix</keyword>
<keyword evidence="3" id="KW-1185">Reference proteome</keyword>
<evidence type="ECO:0000313" key="3">
    <source>
        <dbReference type="Proteomes" id="UP000606921"/>
    </source>
</evidence>
<keyword evidence="1" id="KW-0472">Membrane</keyword>
<evidence type="ECO:0000313" key="2">
    <source>
        <dbReference type="EMBL" id="CAD7051322.1"/>
    </source>
</evidence>
<protein>
    <submittedName>
        <fullName evidence="2">Uncharacterized protein</fullName>
    </submittedName>
</protein>
<name>A0ABM8PVX0_9HYPH</name>
<dbReference type="Proteomes" id="UP000606921">
    <property type="component" value="Unassembled WGS sequence"/>
</dbReference>
<sequence>MLGFVAETILRPAGAIVEWYAGRDANGFAVHQLIVALIAMALFCIAVLYWPRVWRGLLHR</sequence>
<comment type="caution">
    <text evidence="2">The sequence shown here is derived from an EMBL/GenBank/DDBJ whole genome shotgun (WGS) entry which is preliminary data.</text>
</comment>
<reference evidence="2 3" key="1">
    <citation type="submission" date="2020-11" db="EMBL/GenBank/DDBJ databases">
        <authorList>
            <person name="Lassalle F."/>
        </authorList>
    </citation>
    <scope>NUCLEOTIDE SEQUENCE [LARGE SCALE GENOMIC DNA]</scope>
    <source>
        <strain evidence="2 3">JC140</strain>
    </source>
</reference>
<keyword evidence="1" id="KW-0812">Transmembrane</keyword>
<evidence type="ECO:0000256" key="1">
    <source>
        <dbReference type="SAM" id="Phobius"/>
    </source>
</evidence>
<feature type="transmembrane region" description="Helical" evidence="1">
    <location>
        <begin position="29"/>
        <end position="50"/>
    </location>
</feature>
<gene>
    <name evidence="2" type="ORF">REJC140_01710</name>
</gene>
<dbReference type="RefSeq" id="WP_142593777.1">
    <property type="nucleotide sequence ID" value="NZ_CABFWF030000015.1"/>
</dbReference>
<proteinExistence type="predicted"/>